<sequence length="494" mass="55043">MTFAENGPPTRGCATVDDENNVGEAVVGRRRSNTETTVAYVPIAAGMDCFVSPVDVGRIEESSHDTEREGQTGGCQPKKRHRMDFQNNVDPKEPKNPKLDENLIESWNILPLSRVLLRGIATAIDRRPNGCNLLVLDDGTGSIDCRYWDTSVNLNSAYNLPPLLPEHETSNKRCGFRFAVGDSLEVMGKIRVMTAGNTNNDQCILSGYSAIPLEVRFGCIREVHATSVCLIDEGQTRMANKWNGEIVHWLKCMKFSRHLSSTNGSRTRNGKNILPLLGEKISTSIMSGSGDLFGNNNNHVLDRECCKTPHRFRSAFFYCHCEATWETLDPSFCFRDAFLNRLLDMEAQLQHSSDSCFPSATEDCMDLFGMPPDAMPPPLLFTFESIFKDKELSSIASEIVASTTLPEVNAHRLVRKVFKAMTNEGILSLYDPEEDLYVLVSRNRVIEPILRRSMGAGDIGFGDPQIPPPFFISSVPKKRISAIKHWIEQSNTAG</sequence>
<dbReference type="EMBL" id="JALLAZ020000314">
    <property type="protein sequence ID" value="KAL3798085.1"/>
    <property type="molecule type" value="Genomic_DNA"/>
</dbReference>
<gene>
    <name evidence="2" type="ORF">ACHAW5_006010</name>
</gene>
<dbReference type="Gene3D" id="2.40.50.140">
    <property type="entry name" value="Nucleic acid-binding proteins"/>
    <property type="match status" value="1"/>
</dbReference>
<dbReference type="InterPro" id="IPR012340">
    <property type="entry name" value="NA-bd_OB-fold"/>
</dbReference>
<organism evidence="2 3">
    <name type="scientific">Stephanodiscus triporus</name>
    <dbReference type="NCBI Taxonomy" id="2934178"/>
    <lineage>
        <taxon>Eukaryota</taxon>
        <taxon>Sar</taxon>
        <taxon>Stramenopiles</taxon>
        <taxon>Ochrophyta</taxon>
        <taxon>Bacillariophyta</taxon>
        <taxon>Coscinodiscophyceae</taxon>
        <taxon>Thalassiosirophycidae</taxon>
        <taxon>Stephanodiscales</taxon>
        <taxon>Stephanodiscaceae</taxon>
        <taxon>Stephanodiscus</taxon>
    </lineage>
</organism>
<dbReference type="Proteomes" id="UP001530315">
    <property type="component" value="Unassembled WGS sequence"/>
</dbReference>
<protein>
    <submittedName>
        <fullName evidence="2">Uncharacterized protein</fullName>
    </submittedName>
</protein>
<accession>A0ABD3QD71</accession>
<feature type="region of interest" description="Disordered" evidence="1">
    <location>
        <begin position="60"/>
        <end position="97"/>
    </location>
</feature>
<evidence type="ECO:0000313" key="3">
    <source>
        <dbReference type="Proteomes" id="UP001530315"/>
    </source>
</evidence>
<evidence type="ECO:0000313" key="2">
    <source>
        <dbReference type="EMBL" id="KAL3798085.1"/>
    </source>
</evidence>
<name>A0ABD3QD71_9STRA</name>
<comment type="caution">
    <text evidence="2">The sequence shown here is derived from an EMBL/GenBank/DDBJ whole genome shotgun (WGS) entry which is preliminary data.</text>
</comment>
<keyword evidence="3" id="KW-1185">Reference proteome</keyword>
<feature type="compositionally biased region" description="Basic and acidic residues" evidence="1">
    <location>
        <begin position="60"/>
        <end position="70"/>
    </location>
</feature>
<dbReference type="AlphaFoldDB" id="A0ABD3QD71"/>
<reference evidence="2 3" key="1">
    <citation type="submission" date="2024-10" db="EMBL/GenBank/DDBJ databases">
        <title>Updated reference genomes for cyclostephanoid diatoms.</title>
        <authorList>
            <person name="Roberts W.R."/>
            <person name="Alverson A.J."/>
        </authorList>
    </citation>
    <scope>NUCLEOTIDE SEQUENCE [LARGE SCALE GENOMIC DNA]</scope>
    <source>
        <strain evidence="2 3">AJA276-08</strain>
    </source>
</reference>
<evidence type="ECO:0000256" key="1">
    <source>
        <dbReference type="SAM" id="MobiDB-lite"/>
    </source>
</evidence>
<proteinExistence type="predicted"/>